<keyword evidence="2" id="KW-1133">Transmembrane helix</keyword>
<keyword evidence="2" id="KW-0812">Transmembrane</keyword>
<dbReference type="RefSeq" id="WP_104206455.1">
    <property type="nucleotide sequence ID" value="NZ_PHHC01000065.1"/>
</dbReference>
<keyword evidence="4" id="KW-1185">Reference proteome</keyword>
<comment type="caution">
    <text evidence="3">The sequence shown here is derived from an EMBL/GenBank/DDBJ whole genome shotgun (WGS) entry which is preliminary data.</text>
</comment>
<evidence type="ECO:0000256" key="2">
    <source>
        <dbReference type="SAM" id="Phobius"/>
    </source>
</evidence>
<dbReference type="AlphaFoldDB" id="A0A2S5RDH8"/>
<feature type="compositionally biased region" description="Basic and acidic residues" evidence="1">
    <location>
        <begin position="28"/>
        <end position="55"/>
    </location>
</feature>
<dbReference type="OrthoDB" id="9953588at2"/>
<feature type="transmembrane region" description="Helical" evidence="2">
    <location>
        <begin position="6"/>
        <end position="26"/>
    </location>
</feature>
<feature type="region of interest" description="Disordered" evidence="1">
    <location>
        <begin position="28"/>
        <end position="118"/>
    </location>
</feature>
<feature type="compositionally biased region" description="Basic and acidic residues" evidence="1">
    <location>
        <begin position="62"/>
        <end position="118"/>
    </location>
</feature>
<evidence type="ECO:0000313" key="4">
    <source>
        <dbReference type="Proteomes" id="UP000239425"/>
    </source>
</evidence>
<reference evidence="3 4" key="1">
    <citation type="submission" date="2017-11" db="EMBL/GenBank/DDBJ databases">
        <title>Comparative genomic analysis of Holospora spp., intranuclear symbionts of paramecia.</title>
        <authorList>
            <person name="Garushyants S.K."/>
            <person name="Beliavskaya A."/>
            <person name="Malko D.B."/>
            <person name="Logacheva M.D."/>
            <person name="Rautian M.S."/>
            <person name="Gelfand M.S."/>
        </authorList>
    </citation>
    <scope>NUCLEOTIDE SEQUENCE [LARGE SCALE GENOMIC DNA]</scope>
    <source>
        <strain evidence="4">02AZ16</strain>
    </source>
</reference>
<protein>
    <recommendedName>
        <fullName evidence="5">Lipoprotein</fullName>
    </recommendedName>
</protein>
<gene>
    <name evidence="3" type="ORF">HCUR_00332</name>
</gene>
<dbReference type="Proteomes" id="UP000239425">
    <property type="component" value="Unassembled WGS sequence"/>
</dbReference>
<dbReference type="EMBL" id="PHHC01000065">
    <property type="protein sequence ID" value="PPE05373.1"/>
    <property type="molecule type" value="Genomic_DNA"/>
</dbReference>
<keyword evidence="2" id="KW-0472">Membrane</keyword>
<name>A0A2S5RDH8_9PROT</name>
<proteinExistence type="predicted"/>
<organism evidence="3 4">
    <name type="scientific">Holospora curviuscula</name>
    <dbReference type="NCBI Taxonomy" id="1082868"/>
    <lineage>
        <taxon>Bacteria</taxon>
        <taxon>Pseudomonadati</taxon>
        <taxon>Pseudomonadota</taxon>
        <taxon>Alphaproteobacteria</taxon>
        <taxon>Holosporales</taxon>
        <taxon>Holosporaceae</taxon>
        <taxon>Holospora</taxon>
    </lineage>
</organism>
<evidence type="ECO:0008006" key="5">
    <source>
        <dbReference type="Google" id="ProtNLM"/>
    </source>
</evidence>
<accession>A0A2S5RDH8</accession>
<evidence type="ECO:0000313" key="3">
    <source>
        <dbReference type="EMBL" id="PPE05373.1"/>
    </source>
</evidence>
<dbReference type="PROSITE" id="PS51257">
    <property type="entry name" value="PROKAR_LIPOPROTEIN"/>
    <property type="match status" value="1"/>
</dbReference>
<sequence length="150" mass="16616">MTQKTLPILGTVCALSLVLLGLIAGCKKKEGKEETSSEKTDATKEQSSGEEKKDINLSSIQEKSEETNKDSGELKKEVKSTMKEEESDNKEEKSKEKEDNKKEKKEESKLKDKGDQKRVALVEKTLKNMAVALSDPKGKPMSVEDDVLLA</sequence>
<evidence type="ECO:0000256" key="1">
    <source>
        <dbReference type="SAM" id="MobiDB-lite"/>
    </source>
</evidence>